<feature type="region of interest" description="Disordered" evidence="1">
    <location>
        <begin position="153"/>
        <end position="193"/>
    </location>
</feature>
<dbReference type="AlphaFoldDB" id="A0A7S2MMD7"/>
<reference evidence="2" key="1">
    <citation type="submission" date="2021-01" db="EMBL/GenBank/DDBJ databases">
        <authorList>
            <person name="Corre E."/>
            <person name="Pelletier E."/>
            <person name="Niang G."/>
            <person name="Scheremetjew M."/>
            <person name="Finn R."/>
            <person name="Kale V."/>
            <person name="Holt S."/>
            <person name="Cochrane G."/>
            <person name="Meng A."/>
            <person name="Brown T."/>
            <person name="Cohen L."/>
        </authorList>
    </citation>
    <scope>NUCLEOTIDE SEQUENCE</scope>
    <source>
        <strain evidence="2">UTEX LB 985</strain>
    </source>
</reference>
<organism evidence="2">
    <name type="scientific">Haptolina brevifila</name>
    <dbReference type="NCBI Taxonomy" id="156173"/>
    <lineage>
        <taxon>Eukaryota</taxon>
        <taxon>Haptista</taxon>
        <taxon>Haptophyta</taxon>
        <taxon>Prymnesiophyceae</taxon>
        <taxon>Prymnesiales</taxon>
        <taxon>Prymnesiaceae</taxon>
        <taxon>Haptolina</taxon>
    </lineage>
</organism>
<name>A0A7S2MMD7_9EUKA</name>
<protein>
    <submittedName>
        <fullName evidence="2">Uncharacterized protein</fullName>
    </submittedName>
</protein>
<dbReference type="EMBL" id="HBGU01049973">
    <property type="protein sequence ID" value="CAD9491526.1"/>
    <property type="molecule type" value="Transcribed_RNA"/>
</dbReference>
<gene>
    <name evidence="2" type="ORF">CBRE1094_LOCUS27207</name>
</gene>
<evidence type="ECO:0000256" key="1">
    <source>
        <dbReference type="SAM" id="MobiDB-lite"/>
    </source>
</evidence>
<evidence type="ECO:0000313" key="2">
    <source>
        <dbReference type="EMBL" id="CAD9491526.1"/>
    </source>
</evidence>
<accession>A0A7S2MMD7</accession>
<proteinExistence type="predicted"/>
<sequence length="193" mass="20033">MSTSGGTGTSGGIVPSWASRANERLMPSFDLPAIKKHVHADVKELRKAADLLAALGAGAKKRPESAQTVGAQLLSISAAARERARATSRTLREALGIAEEGSAAHRTLSTLSEEFKQALLKFQQQVEATTHLVPPAVPSVAAHADIETGGGWDGCGMSAGGHTSEDSIGVGGSSSEAQQQAMEQEEQQRVHVS</sequence>